<name>A0AAV1BYX9_OLDCO</name>
<organism evidence="6 7">
    <name type="scientific">Oldenlandia corymbosa var. corymbosa</name>
    <dbReference type="NCBI Taxonomy" id="529605"/>
    <lineage>
        <taxon>Eukaryota</taxon>
        <taxon>Viridiplantae</taxon>
        <taxon>Streptophyta</taxon>
        <taxon>Embryophyta</taxon>
        <taxon>Tracheophyta</taxon>
        <taxon>Spermatophyta</taxon>
        <taxon>Magnoliopsida</taxon>
        <taxon>eudicotyledons</taxon>
        <taxon>Gunneridae</taxon>
        <taxon>Pentapetalae</taxon>
        <taxon>asterids</taxon>
        <taxon>lamiids</taxon>
        <taxon>Gentianales</taxon>
        <taxon>Rubiaceae</taxon>
        <taxon>Rubioideae</taxon>
        <taxon>Spermacoceae</taxon>
        <taxon>Hedyotis-Oldenlandia complex</taxon>
        <taxon>Oldenlandia</taxon>
    </lineage>
</organism>
<protein>
    <submittedName>
        <fullName evidence="6">OLC1v1022907C1</fullName>
    </submittedName>
</protein>
<dbReference type="InterPro" id="IPR017853">
    <property type="entry name" value="GH"/>
</dbReference>
<dbReference type="PANTHER" id="PTHR10353:SF175">
    <property type="entry name" value="BETA-GLUCOSIDASE 18-LIKE ISOFORM X1"/>
    <property type="match status" value="1"/>
</dbReference>
<gene>
    <name evidence="6" type="ORF">OLC1_LOCUS1108</name>
</gene>
<comment type="similarity">
    <text evidence="1 4">Belongs to the glycosyl hydrolase 1 family.</text>
</comment>
<proteinExistence type="inferred from homology"/>
<dbReference type="Proteomes" id="UP001161247">
    <property type="component" value="Chromosome 1"/>
</dbReference>
<evidence type="ECO:0000313" key="6">
    <source>
        <dbReference type="EMBL" id="CAI9088556.1"/>
    </source>
</evidence>
<dbReference type="GO" id="GO:0008422">
    <property type="term" value="F:beta-glucosidase activity"/>
    <property type="evidence" value="ECO:0007669"/>
    <property type="project" value="TreeGrafter"/>
</dbReference>
<keyword evidence="3" id="KW-0326">Glycosidase</keyword>
<evidence type="ECO:0000256" key="1">
    <source>
        <dbReference type="ARBA" id="ARBA00010838"/>
    </source>
</evidence>
<dbReference type="PROSITE" id="PS00653">
    <property type="entry name" value="GLYCOSYL_HYDROL_F1_2"/>
    <property type="match status" value="1"/>
</dbReference>
<dbReference type="GO" id="GO:0009821">
    <property type="term" value="P:alkaloid biosynthetic process"/>
    <property type="evidence" value="ECO:0007669"/>
    <property type="project" value="UniProtKB-ARBA"/>
</dbReference>
<dbReference type="Gene3D" id="3.20.20.80">
    <property type="entry name" value="Glycosidases"/>
    <property type="match status" value="1"/>
</dbReference>
<reference evidence="6" key="1">
    <citation type="submission" date="2023-03" db="EMBL/GenBank/DDBJ databases">
        <authorList>
            <person name="Julca I."/>
        </authorList>
    </citation>
    <scope>NUCLEOTIDE SEQUENCE</scope>
</reference>
<dbReference type="AlphaFoldDB" id="A0AAV1BYX9"/>
<feature type="signal peptide" evidence="5">
    <location>
        <begin position="1"/>
        <end position="35"/>
    </location>
</feature>
<evidence type="ECO:0000313" key="7">
    <source>
        <dbReference type="Proteomes" id="UP001161247"/>
    </source>
</evidence>
<evidence type="ECO:0000256" key="5">
    <source>
        <dbReference type="SAM" id="SignalP"/>
    </source>
</evidence>
<dbReference type="PRINTS" id="PR00131">
    <property type="entry name" value="GLHYDRLASE1"/>
</dbReference>
<dbReference type="InterPro" id="IPR033132">
    <property type="entry name" value="GH_1_N_CS"/>
</dbReference>
<dbReference type="GO" id="GO:0005975">
    <property type="term" value="P:carbohydrate metabolic process"/>
    <property type="evidence" value="ECO:0007669"/>
    <property type="project" value="InterPro"/>
</dbReference>
<dbReference type="InterPro" id="IPR001360">
    <property type="entry name" value="Glyco_hydro_1"/>
</dbReference>
<sequence length="551" mass="62335">MKTTTPFSSSSSSFISQLFLVFFIITSEIANVGNAQNIGDINRSHFPDDFLFGVSTSAYQIEGAILEDGKSPSDWDIFVHNTAGRKNTDTGDIANDHYHRYLEDISLIHSLGVDAYRFSISWSRILPNGKYGGVNSAGIKFYNSIIDNLLSRGIKPFVTIHHGDLPIILQNRYGGWLSPLIQEDFVHYAETCFKYFGDRVKHWITINEPNLVTKMAFEKGLYPPGRCSTPFGNCPVGNSKIEPLIAMHNMLLSHAKASKLYHDKYQLEQGGIIGIVANIFMFEPFSESEEDVEAARLALVFNAAWTFDPVVFGDYPEEIRHHRKNELPRFTQEEKQILKDSADFIGLNHYGTFYAKACNSSTNCDCTDSGCVWRDASLSGLLTITTEKDGVLIGDPTAMIGCYVVPRGIGELVDSMKNRYHNKLIFITENGYAQPQQPDQTDEDLKNDVKRIEYHKAYIQSLAGAMRNGANVGGYFIWTLLDDFEWLMGYSLKFGLYSVDRTTLERRPRASADWYRHFLTKKKQRATTTSSSFRGRSKLLLKPDFAQQNYE</sequence>
<evidence type="ECO:0000256" key="3">
    <source>
        <dbReference type="ARBA" id="ARBA00023295"/>
    </source>
</evidence>
<keyword evidence="5" id="KW-0732">Signal</keyword>
<keyword evidence="7" id="KW-1185">Reference proteome</keyword>
<dbReference type="FunFam" id="3.20.20.80:FF:000020">
    <property type="entry name" value="Beta-glucosidase 12"/>
    <property type="match status" value="1"/>
</dbReference>
<keyword evidence="2" id="KW-0378">Hydrolase</keyword>
<dbReference type="Pfam" id="PF00232">
    <property type="entry name" value="Glyco_hydro_1"/>
    <property type="match status" value="1"/>
</dbReference>
<accession>A0AAV1BYX9</accession>
<dbReference type="EMBL" id="OX459118">
    <property type="protein sequence ID" value="CAI9088556.1"/>
    <property type="molecule type" value="Genomic_DNA"/>
</dbReference>
<dbReference type="SUPFAM" id="SSF51445">
    <property type="entry name" value="(Trans)glycosidases"/>
    <property type="match status" value="1"/>
</dbReference>
<evidence type="ECO:0000256" key="4">
    <source>
        <dbReference type="RuleBase" id="RU003690"/>
    </source>
</evidence>
<feature type="chain" id="PRO_5043920134" evidence="5">
    <location>
        <begin position="36"/>
        <end position="551"/>
    </location>
</feature>
<evidence type="ECO:0000256" key="2">
    <source>
        <dbReference type="ARBA" id="ARBA00022801"/>
    </source>
</evidence>
<dbReference type="PANTHER" id="PTHR10353">
    <property type="entry name" value="GLYCOSYL HYDROLASE"/>
    <property type="match status" value="1"/>
</dbReference>